<organism evidence="2 3">
    <name type="scientific">Fodinibius halophilus</name>
    <dbReference type="NCBI Taxonomy" id="1736908"/>
    <lineage>
        <taxon>Bacteria</taxon>
        <taxon>Pseudomonadati</taxon>
        <taxon>Balneolota</taxon>
        <taxon>Balneolia</taxon>
        <taxon>Balneolales</taxon>
        <taxon>Balneolaceae</taxon>
        <taxon>Fodinibius</taxon>
    </lineage>
</organism>
<dbReference type="Proteomes" id="UP000479132">
    <property type="component" value="Unassembled WGS sequence"/>
</dbReference>
<keyword evidence="1" id="KW-0812">Transmembrane</keyword>
<dbReference type="RefSeq" id="WP_165271472.1">
    <property type="nucleotide sequence ID" value="NZ_JAALLS010000048.1"/>
</dbReference>
<evidence type="ECO:0000313" key="2">
    <source>
        <dbReference type="EMBL" id="NGP90250.1"/>
    </source>
</evidence>
<feature type="transmembrane region" description="Helical" evidence="1">
    <location>
        <begin position="48"/>
        <end position="64"/>
    </location>
</feature>
<accession>A0A6M1TPT8</accession>
<keyword evidence="1" id="KW-0472">Membrane</keyword>
<feature type="transmembrane region" description="Helical" evidence="1">
    <location>
        <begin position="213"/>
        <end position="234"/>
    </location>
</feature>
<feature type="transmembrane region" description="Helical" evidence="1">
    <location>
        <begin position="189"/>
        <end position="207"/>
    </location>
</feature>
<evidence type="ECO:0000313" key="3">
    <source>
        <dbReference type="Proteomes" id="UP000479132"/>
    </source>
</evidence>
<keyword evidence="1" id="KW-1133">Transmembrane helix</keyword>
<evidence type="ECO:0000256" key="1">
    <source>
        <dbReference type="SAM" id="Phobius"/>
    </source>
</evidence>
<feature type="transmembrane region" description="Helical" evidence="1">
    <location>
        <begin position="79"/>
        <end position="106"/>
    </location>
</feature>
<dbReference type="AlphaFoldDB" id="A0A6M1TPT8"/>
<feature type="transmembrane region" description="Helical" evidence="1">
    <location>
        <begin position="148"/>
        <end position="168"/>
    </location>
</feature>
<comment type="caution">
    <text evidence="2">The sequence shown here is derived from an EMBL/GenBank/DDBJ whole genome shotgun (WGS) entry which is preliminary data.</text>
</comment>
<feature type="transmembrane region" description="Helical" evidence="1">
    <location>
        <begin position="118"/>
        <end position="136"/>
    </location>
</feature>
<gene>
    <name evidence="2" type="ORF">G3569_17985</name>
</gene>
<name>A0A6M1TPT8_9BACT</name>
<protein>
    <submittedName>
        <fullName evidence="2">Uncharacterized protein</fullName>
    </submittedName>
</protein>
<dbReference type="EMBL" id="JAALLS010000048">
    <property type="protein sequence ID" value="NGP90250.1"/>
    <property type="molecule type" value="Genomic_DNA"/>
</dbReference>
<proteinExistence type="predicted"/>
<feature type="transmembrane region" description="Helical" evidence="1">
    <location>
        <begin position="25"/>
        <end position="43"/>
    </location>
</feature>
<feature type="transmembrane region" description="Helical" evidence="1">
    <location>
        <begin position="241"/>
        <end position="261"/>
    </location>
</feature>
<sequence>MTNDEKIEPAPVEKTILRLEKSNRIWPFLIFNLLLILVGINSIVHNNYEAGIAFFFVTILLYFINKDKAAEFLGTSSQALLIVLHITLFGVHPFAILTALIFYLIFKRLIDQSPFGSISIYILIDSIIEFIEPIWGVSEWVNSIGEKILVSEFFYSLLTLIPLTYLFLRIERYFKKNFNNPILKENGSYLTIGTICCILFPIAYYNLDNILSITIIPAFACFFIYFIGLINLVNRKPQKGVLVNNIPLIILFIEFIIIKAIENN</sequence>
<reference evidence="2 3" key="1">
    <citation type="submission" date="2020-02" db="EMBL/GenBank/DDBJ databases">
        <title>Aliifodinibius halophilus 2W32, complete genome.</title>
        <authorList>
            <person name="Li Y."/>
            <person name="Wu S."/>
        </authorList>
    </citation>
    <scope>NUCLEOTIDE SEQUENCE [LARGE SCALE GENOMIC DNA]</scope>
    <source>
        <strain evidence="2 3">2W32</strain>
    </source>
</reference>
<keyword evidence="3" id="KW-1185">Reference proteome</keyword>